<dbReference type="EMBL" id="ACIM02000001">
    <property type="protein sequence ID" value="EEW96360.1"/>
    <property type="molecule type" value="Genomic_DNA"/>
</dbReference>
<sequence length="44" mass="5124">MKQGGTAVYPSLAVIAEDVFIWKRGLAVDTRRRWRMVMETELEI</sequence>
<proteinExistence type="predicted"/>
<organism evidence="1 2">
    <name type="scientific">Dialister invisus DSM 15470</name>
    <dbReference type="NCBI Taxonomy" id="592028"/>
    <lineage>
        <taxon>Bacteria</taxon>
        <taxon>Bacillati</taxon>
        <taxon>Bacillota</taxon>
        <taxon>Negativicutes</taxon>
        <taxon>Veillonellales</taxon>
        <taxon>Veillonellaceae</taxon>
        <taxon>Dialister</taxon>
    </lineage>
</organism>
<dbReference type="STRING" id="592028.GCWU000321_00299"/>
<reference evidence="1" key="1">
    <citation type="submission" date="2009-09" db="EMBL/GenBank/DDBJ databases">
        <authorList>
            <person name="Weinstock G."/>
            <person name="Sodergren E."/>
            <person name="Clifton S."/>
            <person name="Fulton L."/>
            <person name="Fulton B."/>
            <person name="Courtney L."/>
            <person name="Fronick C."/>
            <person name="Harrison M."/>
            <person name="Strong C."/>
            <person name="Farmer C."/>
            <person name="Delahaunty K."/>
            <person name="Markovic C."/>
            <person name="Hall O."/>
            <person name="Minx P."/>
            <person name="Tomlinson C."/>
            <person name="Mitreva M."/>
            <person name="Nelson J."/>
            <person name="Hou S."/>
            <person name="Wollam A."/>
            <person name="Pepin K.H."/>
            <person name="Johnson M."/>
            <person name="Bhonagiri V."/>
            <person name="Nash W.E."/>
            <person name="Warren W."/>
            <person name="Chinwalla A."/>
            <person name="Mardis E.R."/>
            <person name="Wilson R.K."/>
        </authorList>
    </citation>
    <scope>NUCLEOTIDE SEQUENCE [LARGE SCALE GENOMIC DNA]</scope>
    <source>
        <strain evidence="1">DSM 15470</strain>
    </source>
</reference>
<dbReference type="AlphaFoldDB" id="C9LLF3"/>
<evidence type="ECO:0000313" key="2">
    <source>
        <dbReference type="Proteomes" id="UP000004736"/>
    </source>
</evidence>
<comment type="caution">
    <text evidence="1">The sequence shown here is derived from an EMBL/GenBank/DDBJ whole genome shotgun (WGS) entry which is preliminary data.</text>
</comment>
<accession>C9LLF3</accession>
<evidence type="ECO:0000313" key="1">
    <source>
        <dbReference type="EMBL" id="EEW96360.1"/>
    </source>
</evidence>
<dbReference type="Proteomes" id="UP000004736">
    <property type="component" value="Unassembled WGS sequence"/>
</dbReference>
<dbReference type="HOGENOM" id="CLU_3215429_0_0_9"/>
<gene>
    <name evidence="1" type="ORF">GCWU000321_00299</name>
</gene>
<protein>
    <submittedName>
        <fullName evidence="1">Uncharacterized protein</fullName>
    </submittedName>
</protein>
<keyword evidence="2" id="KW-1185">Reference proteome</keyword>
<name>C9LLF3_9FIRM</name>